<dbReference type="InterPro" id="IPR051678">
    <property type="entry name" value="AGP_Transferase"/>
</dbReference>
<dbReference type="PANTHER" id="PTHR21310:SF48">
    <property type="entry name" value="AMINOGLYCOSIDE PHOSPHOTRANSFERASE DOMAIN-CONTAINING PROTEIN"/>
    <property type="match status" value="1"/>
</dbReference>
<gene>
    <name evidence="2" type="ORF">H2201_004393</name>
</gene>
<protein>
    <recommendedName>
        <fullName evidence="1">Aminoglycoside phosphotransferase domain-containing protein</fullName>
    </recommendedName>
</protein>
<dbReference type="Gene3D" id="3.90.1200.10">
    <property type="match status" value="1"/>
</dbReference>
<reference evidence="2" key="1">
    <citation type="submission" date="2022-10" db="EMBL/GenBank/DDBJ databases">
        <title>Culturing micro-colonial fungi from biological soil crusts in the Mojave desert and describing Neophaeococcomyces mojavensis, and introducing the new genera and species Taxawa tesnikishii.</title>
        <authorList>
            <person name="Kurbessoian T."/>
            <person name="Stajich J.E."/>
        </authorList>
    </citation>
    <scope>NUCLEOTIDE SEQUENCE</scope>
    <source>
        <strain evidence="2">TK_1</strain>
    </source>
</reference>
<dbReference type="PANTHER" id="PTHR21310">
    <property type="entry name" value="AMINOGLYCOSIDE PHOSPHOTRANSFERASE-RELATED-RELATED"/>
    <property type="match status" value="1"/>
</dbReference>
<name>A0ABQ9NWW3_9PEZI</name>
<dbReference type="SUPFAM" id="SSF56112">
    <property type="entry name" value="Protein kinase-like (PK-like)"/>
    <property type="match status" value="1"/>
</dbReference>
<dbReference type="InterPro" id="IPR002575">
    <property type="entry name" value="Aminoglycoside_PTrfase"/>
</dbReference>
<dbReference type="Pfam" id="PF01636">
    <property type="entry name" value="APH"/>
    <property type="match status" value="1"/>
</dbReference>
<sequence>MLFDQKATSVPVPRIYTLYRDPTNNKFYIIMERIIGTSLDVACPSLNQYRKDAITTKLRAIFDELRELPSPRGYCSFGKRPLLDGAFWTCDTADTISGPFETEAGLNDAMIEKYIFNNLPRNKADFYRRAFQTVLRDHPPVFTHGDFQRKNVMLRQMHRSSGRESEQQECEHEPVIIDWESAGWYPSYWEYPRALFVCGGWKDDWSLYVDKILDPYLHEWAWVAMLLNELWS</sequence>
<evidence type="ECO:0000313" key="2">
    <source>
        <dbReference type="EMBL" id="KAJ9665511.1"/>
    </source>
</evidence>
<dbReference type="Proteomes" id="UP001172684">
    <property type="component" value="Unassembled WGS sequence"/>
</dbReference>
<evidence type="ECO:0000259" key="1">
    <source>
        <dbReference type="Pfam" id="PF01636"/>
    </source>
</evidence>
<feature type="domain" description="Aminoglycoside phosphotransferase" evidence="1">
    <location>
        <begin position="7"/>
        <end position="195"/>
    </location>
</feature>
<keyword evidence="3" id="KW-1185">Reference proteome</keyword>
<evidence type="ECO:0000313" key="3">
    <source>
        <dbReference type="Proteomes" id="UP001172684"/>
    </source>
</evidence>
<organism evidence="2 3">
    <name type="scientific">Coniosporium apollinis</name>
    <dbReference type="NCBI Taxonomy" id="61459"/>
    <lineage>
        <taxon>Eukaryota</taxon>
        <taxon>Fungi</taxon>
        <taxon>Dikarya</taxon>
        <taxon>Ascomycota</taxon>
        <taxon>Pezizomycotina</taxon>
        <taxon>Dothideomycetes</taxon>
        <taxon>Dothideomycetes incertae sedis</taxon>
        <taxon>Coniosporium</taxon>
    </lineage>
</organism>
<dbReference type="InterPro" id="IPR011009">
    <property type="entry name" value="Kinase-like_dom_sf"/>
</dbReference>
<proteinExistence type="predicted"/>
<accession>A0ABQ9NWW3</accession>
<dbReference type="EMBL" id="JAPDRL010000028">
    <property type="protein sequence ID" value="KAJ9665511.1"/>
    <property type="molecule type" value="Genomic_DNA"/>
</dbReference>
<comment type="caution">
    <text evidence="2">The sequence shown here is derived from an EMBL/GenBank/DDBJ whole genome shotgun (WGS) entry which is preliminary data.</text>
</comment>